<keyword evidence="1" id="KW-0732">Signal</keyword>
<feature type="chain" id="PRO_5026164807" evidence="1">
    <location>
        <begin position="18"/>
        <end position="177"/>
    </location>
</feature>
<dbReference type="Proteomes" id="UP000479000">
    <property type="component" value="Unassembled WGS sequence"/>
</dbReference>
<evidence type="ECO:0000313" key="2">
    <source>
        <dbReference type="EMBL" id="CAA9993213.1"/>
    </source>
</evidence>
<evidence type="ECO:0000256" key="1">
    <source>
        <dbReference type="SAM" id="SignalP"/>
    </source>
</evidence>
<dbReference type="EMBL" id="CADCXU010000256">
    <property type="protein sequence ID" value="CAA9993213.1"/>
    <property type="molecule type" value="Genomic_DNA"/>
</dbReference>
<accession>A0A6H5FUP8</accession>
<sequence length="177" mass="19932">MEVSCTIYALLVLGIFCTEETRKYIFYTNWLYFDHFGSYKEQKCQKKAIEVNAFTPATTAIVVVAASPLNIVVPLASHLLGPEFSNRVLGSTCHDTLRASRLLNSLIGERYQTHRLHVLPVIGGATPTTRLPLFSQIYPQICMTDVCFLVIIFHLKSEGSPKFSFEGRNNQDISKQN</sequence>
<organism evidence="2 3">
    <name type="scientific">Nesidiocoris tenuis</name>
    <dbReference type="NCBI Taxonomy" id="355587"/>
    <lineage>
        <taxon>Eukaryota</taxon>
        <taxon>Metazoa</taxon>
        <taxon>Ecdysozoa</taxon>
        <taxon>Arthropoda</taxon>
        <taxon>Hexapoda</taxon>
        <taxon>Insecta</taxon>
        <taxon>Pterygota</taxon>
        <taxon>Neoptera</taxon>
        <taxon>Paraneoptera</taxon>
        <taxon>Hemiptera</taxon>
        <taxon>Heteroptera</taxon>
        <taxon>Panheteroptera</taxon>
        <taxon>Cimicomorpha</taxon>
        <taxon>Miridae</taxon>
        <taxon>Dicyphina</taxon>
        <taxon>Nesidiocoris</taxon>
    </lineage>
</organism>
<reference evidence="2 3" key="1">
    <citation type="submission" date="2020-02" db="EMBL/GenBank/DDBJ databases">
        <authorList>
            <person name="Ferguson B K."/>
        </authorList>
    </citation>
    <scope>NUCLEOTIDE SEQUENCE [LARGE SCALE GENOMIC DNA]</scope>
</reference>
<dbReference type="AlphaFoldDB" id="A0A6H5FUP8"/>
<evidence type="ECO:0000313" key="3">
    <source>
        <dbReference type="Proteomes" id="UP000479000"/>
    </source>
</evidence>
<name>A0A6H5FUP8_9HEMI</name>
<keyword evidence="3" id="KW-1185">Reference proteome</keyword>
<feature type="signal peptide" evidence="1">
    <location>
        <begin position="1"/>
        <end position="17"/>
    </location>
</feature>
<gene>
    <name evidence="2" type="ORF">NTEN_LOCUS200</name>
</gene>
<protein>
    <submittedName>
        <fullName evidence="2">Uncharacterized protein</fullName>
    </submittedName>
</protein>
<proteinExistence type="predicted"/>